<keyword evidence="2" id="KW-0436">Ligase</keyword>
<keyword evidence="5" id="KW-0648">Protein biosynthesis</keyword>
<evidence type="ECO:0000256" key="4">
    <source>
        <dbReference type="ARBA" id="ARBA00022840"/>
    </source>
</evidence>
<dbReference type="GO" id="GO:0003723">
    <property type="term" value="F:RNA binding"/>
    <property type="evidence" value="ECO:0007669"/>
    <property type="project" value="UniProtKB-KW"/>
</dbReference>
<dbReference type="PROSITE" id="PS50889">
    <property type="entry name" value="S4"/>
    <property type="match status" value="1"/>
</dbReference>
<dbReference type="GO" id="GO:0005739">
    <property type="term" value="C:mitochondrion"/>
    <property type="evidence" value="ECO:0007669"/>
    <property type="project" value="TreeGrafter"/>
</dbReference>
<dbReference type="Gene3D" id="3.40.50.620">
    <property type="entry name" value="HUPs"/>
    <property type="match status" value="1"/>
</dbReference>
<evidence type="ECO:0000256" key="8">
    <source>
        <dbReference type="ARBA" id="ARBA00048248"/>
    </source>
</evidence>
<dbReference type="CDD" id="cd00165">
    <property type="entry name" value="S4"/>
    <property type="match status" value="1"/>
</dbReference>
<reference evidence="10" key="2">
    <citation type="submission" date="2021-05" db="EMBL/GenBank/DDBJ databases">
        <authorList>
            <person name="Pain A."/>
        </authorList>
    </citation>
    <scope>NUCLEOTIDE SEQUENCE</scope>
    <source>
        <strain evidence="10">1802A</strain>
    </source>
</reference>
<keyword evidence="6" id="KW-0030">Aminoacyl-tRNA synthetase</keyword>
<dbReference type="SUPFAM" id="SSF52374">
    <property type="entry name" value="Nucleotidylyl transferase"/>
    <property type="match status" value="1"/>
</dbReference>
<dbReference type="InterPro" id="IPR014729">
    <property type="entry name" value="Rossmann-like_a/b/a_fold"/>
</dbReference>
<keyword evidence="4" id="KW-0067">ATP-binding</keyword>
<evidence type="ECO:0000313" key="10">
    <source>
        <dbReference type="EMBL" id="KAK1935969.1"/>
    </source>
</evidence>
<dbReference type="InterPro" id="IPR002305">
    <property type="entry name" value="aa-tRNA-synth_Ic"/>
</dbReference>
<dbReference type="GO" id="GO:0005829">
    <property type="term" value="C:cytosol"/>
    <property type="evidence" value="ECO:0007669"/>
    <property type="project" value="TreeGrafter"/>
</dbReference>
<comment type="caution">
    <text evidence="10">The sequence shown here is derived from an EMBL/GenBank/DDBJ whole genome shotgun (WGS) entry which is preliminary data.</text>
</comment>
<accession>A0AAD9GCP0</accession>
<evidence type="ECO:0000256" key="9">
    <source>
        <dbReference type="PROSITE-ProRule" id="PRU00182"/>
    </source>
</evidence>
<dbReference type="Gene3D" id="1.10.240.10">
    <property type="entry name" value="Tyrosyl-Transfer RNA Synthetase"/>
    <property type="match status" value="1"/>
</dbReference>
<organism evidence="10 11">
    <name type="scientific">Babesia divergens</name>
    <dbReference type="NCBI Taxonomy" id="32595"/>
    <lineage>
        <taxon>Eukaryota</taxon>
        <taxon>Sar</taxon>
        <taxon>Alveolata</taxon>
        <taxon>Apicomplexa</taxon>
        <taxon>Aconoidasida</taxon>
        <taxon>Piroplasmida</taxon>
        <taxon>Babesiidae</taxon>
        <taxon>Babesia</taxon>
    </lineage>
</organism>
<keyword evidence="9" id="KW-0694">RNA-binding</keyword>
<evidence type="ECO:0000256" key="6">
    <source>
        <dbReference type="ARBA" id="ARBA00023146"/>
    </source>
</evidence>
<dbReference type="EC" id="6.1.1.1" evidence="1"/>
<dbReference type="Proteomes" id="UP001195914">
    <property type="component" value="Unassembled WGS sequence"/>
</dbReference>
<protein>
    <recommendedName>
        <fullName evidence="1">tyrosine--tRNA ligase</fullName>
        <ecNumber evidence="1">6.1.1.1</ecNumber>
    </recommendedName>
    <alternativeName>
        <fullName evidence="7">Tyrosyl-tRNA synthetase</fullName>
    </alternativeName>
</protein>
<dbReference type="GO" id="GO:0005524">
    <property type="term" value="F:ATP binding"/>
    <property type="evidence" value="ECO:0007669"/>
    <property type="project" value="UniProtKB-KW"/>
</dbReference>
<comment type="catalytic activity">
    <reaction evidence="8">
        <text>tRNA(Tyr) + L-tyrosine + ATP = L-tyrosyl-tRNA(Tyr) + AMP + diphosphate + H(+)</text>
        <dbReference type="Rhea" id="RHEA:10220"/>
        <dbReference type="Rhea" id="RHEA-COMP:9706"/>
        <dbReference type="Rhea" id="RHEA-COMP:9707"/>
        <dbReference type="ChEBI" id="CHEBI:15378"/>
        <dbReference type="ChEBI" id="CHEBI:30616"/>
        <dbReference type="ChEBI" id="CHEBI:33019"/>
        <dbReference type="ChEBI" id="CHEBI:58315"/>
        <dbReference type="ChEBI" id="CHEBI:78442"/>
        <dbReference type="ChEBI" id="CHEBI:78536"/>
        <dbReference type="ChEBI" id="CHEBI:456215"/>
        <dbReference type="EC" id="6.1.1.1"/>
    </reaction>
</comment>
<dbReference type="NCBIfam" id="TIGR00234">
    <property type="entry name" value="tyrS"/>
    <property type="match status" value="1"/>
</dbReference>
<dbReference type="InterPro" id="IPR024088">
    <property type="entry name" value="Tyr-tRNA-ligase_bac-type"/>
</dbReference>
<dbReference type="Pfam" id="PF00579">
    <property type="entry name" value="tRNA-synt_1b"/>
    <property type="match status" value="1"/>
</dbReference>
<evidence type="ECO:0000256" key="1">
    <source>
        <dbReference type="ARBA" id="ARBA00013160"/>
    </source>
</evidence>
<gene>
    <name evidence="10" type="ORF">X943_000663</name>
</gene>
<evidence type="ECO:0000313" key="11">
    <source>
        <dbReference type="Proteomes" id="UP001195914"/>
    </source>
</evidence>
<proteinExistence type="predicted"/>
<evidence type="ECO:0000256" key="3">
    <source>
        <dbReference type="ARBA" id="ARBA00022741"/>
    </source>
</evidence>
<dbReference type="EMBL" id="JAHBMH010000044">
    <property type="protein sequence ID" value="KAK1935969.1"/>
    <property type="molecule type" value="Genomic_DNA"/>
</dbReference>
<dbReference type="PANTHER" id="PTHR11766:SF0">
    <property type="entry name" value="TYROSINE--TRNA LIGASE, MITOCHONDRIAL"/>
    <property type="match status" value="1"/>
</dbReference>
<evidence type="ECO:0000256" key="7">
    <source>
        <dbReference type="ARBA" id="ARBA00033323"/>
    </source>
</evidence>
<name>A0AAD9GCP0_BABDI</name>
<dbReference type="AlphaFoldDB" id="A0AAD9GCP0"/>
<evidence type="ECO:0000256" key="2">
    <source>
        <dbReference type="ARBA" id="ARBA00022598"/>
    </source>
</evidence>
<dbReference type="InterPro" id="IPR002307">
    <property type="entry name" value="Tyr-tRNA-ligase"/>
</dbReference>
<keyword evidence="11" id="KW-1185">Reference proteome</keyword>
<dbReference type="GO" id="GO:0004831">
    <property type="term" value="F:tyrosine-tRNA ligase activity"/>
    <property type="evidence" value="ECO:0007669"/>
    <property type="project" value="UniProtKB-EC"/>
</dbReference>
<evidence type="ECO:0000256" key="5">
    <source>
        <dbReference type="ARBA" id="ARBA00022917"/>
    </source>
</evidence>
<reference evidence="10" key="1">
    <citation type="journal article" date="2014" name="Nucleic Acids Res.">
        <title>The evolutionary dynamics of variant antigen genes in Babesia reveal a history of genomic innovation underlying host-parasite interaction.</title>
        <authorList>
            <person name="Jackson A.P."/>
            <person name="Otto T.D."/>
            <person name="Darby A."/>
            <person name="Ramaprasad A."/>
            <person name="Xia D."/>
            <person name="Echaide I.E."/>
            <person name="Farber M."/>
            <person name="Gahlot S."/>
            <person name="Gamble J."/>
            <person name="Gupta D."/>
            <person name="Gupta Y."/>
            <person name="Jackson L."/>
            <person name="Malandrin L."/>
            <person name="Malas T.B."/>
            <person name="Moussa E."/>
            <person name="Nair M."/>
            <person name="Reid A.J."/>
            <person name="Sanders M."/>
            <person name="Sharma J."/>
            <person name="Tracey A."/>
            <person name="Quail M.A."/>
            <person name="Weir W."/>
            <person name="Wastling J.M."/>
            <person name="Hall N."/>
            <person name="Willadsen P."/>
            <person name="Lingelbach K."/>
            <person name="Shiels B."/>
            <person name="Tait A."/>
            <person name="Berriman M."/>
            <person name="Allred D.R."/>
            <person name="Pain A."/>
        </authorList>
    </citation>
    <scope>NUCLEOTIDE SEQUENCE</scope>
    <source>
        <strain evidence="10">1802A</strain>
    </source>
</reference>
<sequence>MWHSATCSFSNICNLILRLSWSFIATYHLFGTIGPCNILRNSIRTVEAFVPSKCNSVLSTCGFLPERWKESRPYSSLLATQQSVLETQGKVVQSPFLSELVNRGIISQATDLQGLDAFLCSYESGNASSHDHIPAIYYGIDLTNNFIHEGTLFQLFVLRRFLAHKFNVVIILGGGTTTVGDPSYKIRRSNAAVGSSDTGCHANNAILNQECIVPSSSPENTSAILDIVTKVLTQAIEIPGGDIVHPSLSFSSMLSESDVRRVTSSCYNVVCLNNRDLYDRVTLSEFLATVAGNMSVGRMLSRDCIKARMSFSESNATKLKANMNLAEFMYMSLQATDFIHVASKFNSILQLGGSDQMGNIMSGVDLSSSLGEAGKTVFGITTPLLRTPSGEKISKSVGEGLLKITTDTKPLAFWSHFRSVDDAVVEDYLRWLTRVPISLIKDTMSRHINDGKVRLEIYRAILLQVLLADELTTAMFGRDYTDALHKYWLARDVGALTRSREDLSAEDYDSFVKFTKCVQSVALDPGELEGGVEFGSLLDQLRTPQMVSGKFYSNRRAIREGTCRINGSVVSSVNYKVGPGDLLRSSCKDGRVFKYITIQFGKHQLFFVILNQV</sequence>
<keyword evidence="3" id="KW-0547">Nucleotide-binding</keyword>
<dbReference type="GO" id="GO:0006437">
    <property type="term" value="P:tyrosyl-tRNA aminoacylation"/>
    <property type="evidence" value="ECO:0007669"/>
    <property type="project" value="InterPro"/>
</dbReference>
<dbReference type="PANTHER" id="PTHR11766">
    <property type="entry name" value="TYROSYL-TRNA SYNTHETASE"/>
    <property type="match status" value="1"/>
</dbReference>